<evidence type="ECO:0000313" key="2">
    <source>
        <dbReference type="Proteomes" id="UP001521150"/>
    </source>
</evidence>
<reference evidence="1 2" key="1">
    <citation type="submission" date="2021-12" db="EMBL/GenBank/DDBJ databases">
        <title>Genome sequence of Kibdelosporangium philippinense ATCC 49844.</title>
        <authorList>
            <person name="Fedorov E.A."/>
            <person name="Omeragic M."/>
            <person name="Shalygina K.F."/>
            <person name="Maclea K.S."/>
        </authorList>
    </citation>
    <scope>NUCLEOTIDE SEQUENCE [LARGE SCALE GENOMIC DNA]</scope>
    <source>
        <strain evidence="1 2">ATCC 49844</strain>
    </source>
</reference>
<proteinExistence type="predicted"/>
<name>A0ABS8Z7K2_9PSEU</name>
<dbReference type="EMBL" id="JAJVCN010000001">
    <property type="protein sequence ID" value="MCE7003800.1"/>
    <property type="molecule type" value="Genomic_DNA"/>
</dbReference>
<dbReference type="RefSeq" id="WP_233725361.1">
    <property type="nucleotide sequence ID" value="NZ_JAJVCN010000001.1"/>
</dbReference>
<keyword evidence="2" id="KW-1185">Reference proteome</keyword>
<protein>
    <submittedName>
        <fullName evidence="1">DNRLRE domain-containing protein</fullName>
    </submittedName>
</protein>
<evidence type="ECO:0000313" key="1">
    <source>
        <dbReference type="EMBL" id="MCE7003800.1"/>
    </source>
</evidence>
<organism evidence="1 2">
    <name type="scientific">Kibdelosporangium philippinense</name>
    <dbReference type="NCBI Taxonomy" id="211113"/>
    <lineage>
        <taxon>Bacteria</taxon>
        <taxon>Bacillati</taxon>
        <taxon>Actinomycetota</taxon>
        <taxon>Actinomycetes</taxon>
        <taxon>Pseudonocardiales</taxon>
        <taxon>Pseudonocardiaceae</taxon>
        <taxon>Kibdelosporangium</taxon>
    </lineage>
</organism>
<dbReference type="NCBIfam" id="NF033679">
    <property type="entry name" value="DNRLRE_dom"/>
    <property type="match status" value="1"/>
</dbReference>
<gene>
    <name evidence="1" type="ORF">LWC34_13320</name>
</gene>
<comment type="caution">
    <text evidence="1">The sequence shown here is derived from an EMBL/GenBank/DDBJ whole genome shotgun (WGS) entry which is preliminary data.</text>
</comment>
<sequence>MEPPLVVRSCTAKNWEVYSAELASTASRWTKRPNLLGERAAVSNQTKGGSGCAEGYVTANVTSLVQGWANQGLATAGMGLKAENESDSFFWKRFNSGNATKNVPFISVTYDSAPQPGKDLTIAPPGFTYGGRAIVNSLTPSLTYQAGDATGGKVQALFQVFDANTELLVTEVRVPDAPSGTRVTGVVPAGQLQHGRPYKFRATSDGSAGNPAWSDWLVFDVDTAAPSAPTRITSEDYPTGQWVKGAGESGVFTVTPVGGDQHWLEWSLNNGSWTKVQVGTTTSPVGIPITPDQDGTNVLQVRTVDKADNRSEAISYQFHVGAGAVQTPNEGERAARRVLLTAEADGQKFDKVTFTWRRAETDPWTQVPPANVVASGKPLTTWPLPLAAGKNAPVTWNVTDTVNPDGNVQVRAEFTGPNGATGASGPSELVVDRNAESAESQEVGPGSVNLLTGEYSMTAQDASVLDLSVSRSVSSRRPDFGAKQEGQAPIFGKEWVSGTVAEVTESDFSHIRKTSNTSLDAVLQDGSTVRFTSRTGGGWVPEPGSESLTLAGSFTGTFTLTETEGTSTTFAKADPAATTWQVTSSQNQGQANSTTQVVSQTVAGPNNTKLARPWRLIAPSTSVPASTC</sequence>
<accession>A0ABS8Z7K2</accession>
<dbReference type="Proteomes" id="UP001521150">
    <property type="component" value="Unassembled WGS sequence"/>
</dbReference>